<dbReference type="Gene3D" id="3.40.50.1820">
    <property type="entry name" value="alpha/beta hydrolase"/>
    <property type="match status" value="1"/>
</dbReference>
<name>A0A918PEU6_9ACTN</name>
<sequence length="442" mass="47908">MTEPRIDIEVTGPETPVELPAGWRRELAKHIPKGPWFGMRLDRSGAQPRRAPVRWELTGRPYQGQRATGRADVYLSPRHRGLMRPFVFADGFGHGPSDLPGLWRHLNKPYAKGTPGFLDQLLEAGTDVILLGFAARHTRVQVNAGVAIACIQRAIAELPGSRPLTVGGVSTGGLITRYALAELEDQHMDHRTRTYLSYDTPHNGAWIPLVLQQLAYIYEASLPPEKGVPPRAALLRSPAAQQLLWGWVPDATTSGPVTGNPLREQLMAELDRMGGFPHLPEKLGVANGRGDGRGRPLPPGEVAVTYTLPGVTGMEVRFQPDRGTRQPVGHTFLGARAWHSDTSAVAPFDGAPGGTLTTFGTLTDGLWLPIDGTHRVSCFVPSVSAIALEGGTTAWPDELCTDLTGLTPGRYALDAFRCDGRNSAHGSVSPTLIEWILPRLTE</sequence>
<evidence type="ECO:0000313" key="1">
    <source>
        <dbReference type="EMBL" id="GGZ03042.1"/>
    </source>
</evidence>
<comment type="caution">
    <text evidence="1">The sequence shown here is derived from an EMBL/GenBank/DDBJ whole genome shotgun (WGS) entry which is preliminary data.</text>
</comment>
<protein>
    <submittedName>
        <fullName evidence="1">Uncharacterized protein</fullName>
    </submittedName>
</protein>
<evidence type="ECO:0000313" key="2">
    <source>
        <dbReference type="Proteomes" id="UP000622166"/>
    </source>
</evidence>
<dbReference type="Proteomes" id="UP000622166">
    <property type="component" value="Unassembled WGS sequence"/>
</dbReference>
<dbReference type="SUPFAM" id="SSF53474">
    <property type="entry name" value="alpha/beta-Hydrolases"/>
    <property type="match status" value="1"/>
</dbReference>
<accession>A0A918PEU6</accession>
<gene>
    <name evidence="1" type="ORF">GCM10010365_22250</name>
</gene>
<dbReference type="EMBL" id="BMVW01000003">
    <property type="protein sequence ID" value="GGZ03042.1"/>
    <property type="molecule type" value="Genomic_DNA"/>
</dbReference>
<reference evidence="1" key="1">
    <citation type="journal article" date="2014" name="Int. J. Syst. Evol. Microbiol.">
        <title>Complete genome sequence of Corynebacterium casei LMG S-19264T (=DSM 44701T), isolated from a smear-ripened cheese.</title>
        <authorList>
            <consortium name="US DOE Joint Genome Institute (JGI-PGF)"/>
            <person name="Walter F."/>
            <person name="Albersmeier A."/>
            <person name="Kalinowski J."/>
            <person name="Ruckert C."/>
        </authorList>
    </citation>
    <scope>NUCLEOTIDE SEQUENCE</scope>
    <source>
        <strain evidence="1">JCM 4815</strain>
    </source>
</reference>
<dbReference type="InterPro" id="IPR029058">
    <property type="entry name" value="AB_hydrolase_fold"/>
</dbReference>
<organism evidence="1 2">
    <name type="scientific">Streptomyces poonensis</name>
    <dbReference type="NCBI Taxonomy" id="68255"/>
    <lineage>
        <taxon>Bacteria</taxon>
        <taxon>Bacillati</taxon>
        <taxon>Actinomycetota</taxon>
        <taxon>Actinomycetes</taxon>
        <taxon>Kitasatosporales</taxon>
        <taxon>Streptomycetaceae</taxon>
        <taxon>Streptomyces</taxon>
    </lineage>
</organism>
<keyword evidence="2" id="KW-1185">Reference proteome</keyword>
<proteinExistence type="predicted"/>
<dbReference type="AlphaFoldDB" id="A0A918PEU6"/>
<reference evidence="1" key="2">
    <citation type="submission" date="2020-09" db="EMBL/GenBank/DDBJ databases">
        <authorList>
            <person name="Sun Q."/>
            <person name="Ohkuma M."/>
        </authorList>
    </citation>
    <scope>NUCLEOTIDE SEQUENCE</scope>
    <source>
        <strain evidence="1">JCM 4815</strain>
    </source>
</reference>
<dbReference type="RefSeq" id="WP_189857816.1">
    <property type="nucleotide sequence ID" value="NZ_BMVW01000003.1"/>
</dbReference>